<evidence type="ECO:0000313" key="16">
    <source>
        <dbReference type="Proteomes" id="UP000003973"/>
    </source>
</evidence>
<comment type="caution">
    <text evidence="15">The sequence shown here is derived from an EMBL/GenBank/DDBJ whole genome shotgun (WGS) entry which is preliminary data.</text>
</comment>
<dbReference type="SMART" id="SM00155">
    <property type="entry name" value="PLDc"/>
    <property type="match status" value="2"/>
</dbReference>
<organism evidence="15 16">
    <name type="scientific">Oxalobacter paraformigenes</name>
    <dbReference type="NCBI Taxonomy" id="556268"/>
    <lineage>
        <taxon>Bacteria</taxon>
        <taxon>Pseudomonadati</taxon>
        <taxon>Pseudomonadota</taxon>
        <taxon>Betaproteobacteria</taxon>
        <taxon>Burkholderiales</taxon>
        <taxon>Oxalobacteraceae</taxon>
        <taxon>Oxalobacter</taxon>
    </lineage>
</organism>
<dbReference type="EC" id="2.7.8.-" evidence="12"/>
<evidence type="ECO:0000259" key="14">
    <source>
        <dbReference type="PROSITE" id="PS50035"/>
    </source>
</evidence>
<evidence type="ECO:0000256" key="9">
    <source>
        <dbReference type="ARBA" id="ARBA00023136"/>
    </source>
</evidence>
<evidence type="ECO:0000256" key="1">
    <source>
        <dbReference type="ARBA" id="ARBA00004651"/>
    </source>
</evidence>
<dbReference type="CDD" id="cd09112">
    <property type="entry name" value="PLDc_CLS_2"/>
    <property type="match status" value="1"/>
</dbReference>
<dbReference type="AlphaFoldDB" id="C3X5F4"/>
<dbReference type="NCBIfam" id="TIGR04265">
    <property type="entry name" value="bac_cardiolipin"/>
    <property type="match status" value="1"/>
</dbReference>
<feature type="transmembrane region" description="Helical" evidence="13">
    <location>
        <begin position="47"/>
        <end position="67"/>
    </location>
</feature>
<keyword evidence="2" id="KW-1003">Cell membrane</keyword>
<dbReference type="GO" id="GO:0005886">
    <property type="term" value="C:plasma membrane"/>
    <property type="evidence" value="ECO:0007669"/>
    <property type="project" value="UniProtKB-SubCell"/>
</dbReference>
<dbReference type="InterPro" id="IPR001736">
    <property type="entry name" value="PLipase_D/transphosphatidylase"/>
</dbReference>
<dbReference type="InterPro" id="IPR027379">
    <property type="entry name" value="CLS_N"/>
</dbReference>
<evidence type="ECO:0000313" key="15">
    <source>
        <dbReference type="EMBL" id="EEO28440.2"/>
    </source>
</evidence>
<name>C3X5F4_9BURK</name>
<dbReference type="Pfam" id="PF13396">
    <property type="entry name" value="PLDc_N"/>
    <property type="match status" value="1"/>
</dbReference>
<dbReference type="InterPro" id="IPR022924">
    <property type="entry name" value="Cardiolipin_synthase"/>
</dbReference>
<gene>
    <name evidence="15" type="ORF">OFAG_01593</name>
</gene>
<dbReference type="RefSeq" id="WP_020994709.1">
    <property type="nucleotide sequence ID" value="NZ_CABMNL010000001.1"/>
</dbReference>
<dbReference type="EMBL" id="ACDP02000002">
    <property type="protein sequence ID" value="EEO28440.2"/>
    <property type="molecule type" value="Genomic_DNA"/>
</dbReference>
<dbReference type="Proteomes" id="UP000003973">
    <property type="component" value="Unassembled WGS sequence"/>
</dbReference>
<evidence type="ECO:0000256" key="8">
    <source>
        <dbReference type="ARBA" id="ARBA00023098"/>
    </source>
</evidence>
<keyword evidence="5 13" id="KW-0812">Transmembrane</keyword>
<proteinExistence type="predicted"/>
<dbReference type="Pfam" id="PF13091">
    <property type="entry name" value="PLDc_2"/>
    <property type="match status" value="2"/>
</dbReference>
<keyword evidence="11" id="KW-1208">Phospholipid metabolism</keyword>
<feature type="domain" description="PLD phosphodiesterase" evidence="14">
    <location>
        <begin position="403"/>
        <end position="430"/>
    </location>
</feature>
<evidence type="ECO:0000256" key="10">
    <source>
        <dbReference type="ARBA" id="ARBA00023209"/>
    </source>
</evidence>
<keyword evidence="8" id="KW-0443">Lipid metabolism</keyword>
<keyword evidence="10" id="KW-0594">Phospholipid biosynthesis</keyword>
<sequence length="488" mass="55673">MLPYDELFGLTSSSLAFMKWLGIAWLVYIVCLSIWIILQKRAPVSTLSWIFALAFIPYGGFIIYHFFGPQKLKRQQFRRLLSKTALKEHSDFLQLRNHILATSTHPVELMQLANMIRNTTGFPLTTAKSLRLLVDGEQTFTTILEAISNATHHVHLEYYIFDPDEIGTALRNLLIAKAKEGVHVRLLVDGIGSSALKKAFFLPLIRAGAEFAFFHKPHITQLIKPLVNLRNHRKIVICDGLVGFTGGLNITDQEDERVHEYAYHDTHLELTGNAVHWLQLVFMEDWVYASKVKDIPDLAEYFPIQSSGPYPVQVIPSGPDNEWEIIHRIYLTMIQNARRRIWLTTPYFVPTEATLFALTSAALRGVDVRLLVPKISDSRLVTAAARSYFDELIRAGVKIWEYSGRMLHSKTIVVDHHYSLIGTANFDSRSFRLNFEVCVAAYGPRLAEMLSNQFDCDLLCAERVPENRPIPFPQKMFEATARLFSPLL</sequence>
<evidence type="ECO:0000256" key="3">
    <source>
        <dbReference type="ARBA" id="ARBA00022516"/>
    </source>
</evidence>
<dbReference type="SUPFAM" id="SSF56024">
    <property type="entry name" value="Phospholipase D/nuclease"/>
    <property type="match status" value="2"/>
</dbReference>
<dbReference type="eggNOG" id="COG1502">
    <property type="taxonomic scope" value="Bacteria"/>
</dbReference>
<dbReference type="Gene3D" id="3.30.870.10">
    <property type="entry name" value="Endonuclease Chain A"/>
    <property type="match status" value="2"/>
</dbReference>
<evidence type="ECO:0000256" key="13">
    <source>
        <dbReference type="SAM" id="Phobius"/>
    </source>
</evidence>
<dbReference type="GO" id="GO:0008808">
    <property type="term" value="F:cardiolipin synthase activity"/>
    <property type="evidence" value="ECO:0007669"/>
    <property type="project" value="UniProtKB-UniRule"/>
</dbReference>
<keyword evidence="3" id="KW-0444">Lipid biosynthesis</keyword>
<evidence type="ECO:0000256" key="5">
    <source>
        <dbReference type="ARBA" id="ARBA00022692"/>
    </source>
</evidence>
<evidence type="ECO:0000256" key="12">
    <source>
        <dbReference type="NCBIfam" id="TIGR04265"/>
    </source>
</evidence>
<evidence type="ECO:0000256" key="7">
    <source>
        <dbReference type="ARBA" id="ARBA00022989"/>
    </source>
</evidence>
<feature type="domain" description="PLD phosphodiesterase" evidence="14">
    <location>
        <begin position="227"/>
        <end position="254"/>
    </location>
</feature>
<comment type="subcellular location">
    <subcellularLocation>
        <location evidence="1">Cell membrane</location>
        <topology evidence="1">Multi-pass membrane protein</topology>
    </subcellularLocation>
</comment>
<feature type="transmembrane region" description="Helical" evidence="13">
    <location>
        <begin position="20"/>
        <end position="38"/>
    </location>
</feature>
<protein>
    <recommendedName>
        <fullName evidence="12">Cardiolipin synthase</fullName>
        <ecNumber evidence="12">2.7.8.-</ecNumber>
    </recommendedName>
</protein>
<evidence type="ECO:0000256" key="11">
    <source>
        <dbReference type="ARBA" id="ARBA00023264"/>
    </source>
</evidence>
<keyword evidence="9 13" id="KW-0472">Membrane</keyword>
<evidence type="ECO:0000256" key="4">
    <source>
        <dbReference type="ARBA" id="ARBA00022679"/>
    </source>
</evidence>
<keyword evidence="16" id="KW-1185">Reference proteome</keyword>
<dbReference type="PROSITE" id="PS50035">
    <property type="entry name" value="PLD"/>
    <property type="match status" value="2"/>
</dbReference>
<reference evidence="15" key="1">
    <citation type="submission" date="2011-10" db="EMBL/GenBank/DDBJ databases">
        <title>The Genome Sequence of Oxalobacter formigenes HOxBLS.</title>
        <authorList>
            <consortium name="The Broad Institute Genome Sequencing Platform"/>
            <person name="Earl A."/>
            <person name="Ward D."/>
            <person name="Feldgarden M."/>
            <person name="Gevers D."/>
            <person name="Allison M.J."/>
            <person name="Humphrey S."/>
            <person name="Young S.K."/>
            <person name="Zeng Q."/>
            <person name="Gargeya S."/>
            <person name="Fitzgerald M."/>
            <person name="Haas B."/>
            <person name="Abouelleil A."/>
            <person name="Alvarado L."/>
            <person name="Arachchi H.M."/>
            <person name="Berlin A."/>
            <person name="Brown A."/>
            <person name="Chapman S.B."/>
            <person name="Chen Z."/>
            <person name="Dunbar C."/>
            <person name="Freedman E."/>
            <person name="Gearin G."/>
            <person name="Goldberg J."/>
            <person name="Griggs A."/>
            <person name="Gujja S."/>
            <person name="Heiman D."/>
            <person name="Howarth C."/>
            <person name="Larson L."/>
            <person name="Lui A."/>
            <person name="MacDonald P.J.P."/>
            <person name="Montmayeur A."/>
            <person name="Murphy C."/>
            <person name="Neiman D."/>
            <person name="Pearson M."/>
            <person name="Priest M."/>
            <person name="Roberts A."/>
            <person name="Saif S."/>
            <person name="Shea T."/>
            <person name="Shenoy N."/>
            <person name="Sisk P."/>
            <person name="Stolte C."/>
            <person name="Sykes S."/>
            <person name="Wortman J."/>
            <person name="Nusbaum C."/>
            <person name="Birren B."/>
        </authorList>
    </citation>
    <scope>NUCLEOTIDE SEQUENCE [LARGE SCALE GENOMIC DNA]</scope>
    <source>
        <strain evidence="15">HOxBLS</strain>
    </source>
</reference>
<dbReference type="InterPro" id="IPR025202">
    <property type="entry name" value="PLD-like_dom"/>
</dbReference>
<dbReference type="PANTHER" id="PTHR21248">
    <property type="entry name" value="CARDIOLIPIN SYNTHASE"/>
    <property type="match status" value="1"/>
</dbReference>
<keyword evidence="4" id="KW-0808">Transferase</keyword>
<dbReference type="PANTHER" id="PTHR21248:SF22">
    <property type="entry name" value="PHOSPHOLIPASE D"/>
    <property type="match status" value="1"/>
</dbReference>
<keyword evidence="7 13" id="KW-1133">Transmembrane helix</keyword>
<evidence type="ECO:0000256" key="6">
    <source>
        <dbReference type="ARBA" id="ARBA00022737"/>
    </source>
</evidence>
<dbReference type="CDD" id="cd09110">
    <property type="entry name" value="PLDc_CLS_1"/>
    <property type="match status" value="1"/>
</dbReference>
<keyword evidence="6" id="KW-0677">Repeat</keyword>
<dbReference type="HOGENOM" id="CLU_038053_1_2_4"/>
<dbReference type="GO" id="GO:0032049">
    <property type="term" value="P:cardiolipin biosynthetic process"/>
    <property type="evidence" value="ECO:0007669"/>
    <property type="project" value="UniProtKB-UniRule"/>
</dbReference>
<evidence type="ECO:0000256" key="2">
    <source>
        <dbReference type="ARBA" id="ARBA00022475"/>
    </source>
</evidence>
<accession>C3X5F4</accession>